<keyword evidence="1" id="KW-1185">Reference proteome</keyword>
<dbReference type="Gene3D" id="3.40.50.150">
    <property type="entry name" value="Vaccinia Virus protein VP39"/>
    <property type="match status" value="1"/>
</dbReference>
<name>A0A7F5R758_AGRPL</name>
<dbReference type="AlphaFoldDB" id="A0A7F5R758"/>
<dbReference type="SUPFAM" id="SSF53335">
    <property type="entry name" value="S-adenosyl-L-methionine-dependent methyltransferases"/>
    <property type="match status" value="1"/>
</dbReference>
<proteinExistence type="predicted"/>
<dbReference type="GeneID" id="112904877"/>
<dbReference type="SMR" id="A0A7F5R758"/>
<evidence type="ECO:0000313" key="1">
    <source>
        <dbReference type="Proteomes" id="UP000192223"/>
    </source>
</evidence>
<gene>
    <name evidence="2" type="primary">LOC112904877</name>
</gene>
<evidence type="ECO:0000313" key="2">
    <source>
        <dbReference type="RefSeq" id="XP_025831792.1"/>
    </source>
</evidence>
<dbReference type="RefSeq" id="XP_025831792.1">
    <property type="nucleotide sequence ID" value="XM_025976007.1"/>
</dbReference>
<dbReference type="Proteomes" id="UP000192223">
    <property type="component" value="Unplaced"/>
</dbReference>
<organism evidence="1 2">
    <name type="scientific">Agrilus planipennis</name>
    <name type="common">Emerald ash borer</name>
    <name type="synonym">Agrilus marcopoli</name>
    <dbReference type="NCBI Taxonomy" id="224129"/>
    <lineage>
        <taxon>Eukaryota</taxon>
        <taxon>Metazoa</taxon>
        <taxon>Ecdysozoa</taxon>
        <taxon>Arthropoda</taxon>
        <taxon>Hexapoda</taxon>
        <taxon>Insecta</taxon>
        <taxon>Pterygota</taxon>
        <taxon>Neoptera</taxon>
        <taxon>Endopterygota</taxon>
        <taxon>Coleoptera</taxon>
        <taxon>Polyphaga</taxon>
        <taxon>Elateriformia</taxon>
        <taxon>Buprestoidea</taxon>
        <taxon>Buprestidae</taxon>
        <taxon>Agrilinae</taxon>
        <taxon>Agrilus</taxon>
    </lineage>
</organism>
<dbReference type="InterPro" id="IPR029063">
    <property type="entry name" value="SAM-dependent_MTases_sf"/>
</dbReference>
<protein>
    <submittedName>
        <fullName evidence="2">Juvenile hormone acid O-methyltransferase-like</fullName>
    </submittedName>
</protein>
<dbReference type="InParanoid" id="A0A7F5R758"/>
<sequence length="155" mass="18135">MSGLQAFINIQKMLKPDGDVLLTFLANNPIFEIYKQLSQQGRWHSYMNDINQFVSPYQYSPDPQGDLEKLLRDTGFTNIVCKVKHRIYVYPNVITLRKSITAVNPFLSGIPDNMKEKYLEDYLAEVKRMDFVETNNNNEEQIKVPYELFVVYAQK</sequence>
<reference evidence="2" key="1">
    <citation type="submission" date="2025-08" db="UniProtKB">
        <authorList>
            <consortium name="RefSeq"/>
        </authorList>
    </citation>
    <scope>IDENTIFICATION</scope>
    <source>
        <tissue evidence="2">Entire body</tissue>
    </source>
</reference>
<accession>A0A7F5R758</accession>
<dbReference type="OrthoDB" id="66144at2759"/>
<dbReference type="KEGG" id="apln:112904877"/>